<reference evidence="2" key="1">
    <citation type="submission" date="2023-11" db="EMBL/GenBank/DDBJ databases">
        <authorList>
            <person name="Alioto T."/>
            <person name="Alioto T."/>
            <person name="Gomez Garrido J."/>
        </authorList>
    </citation>
    <scope>NUCLEOTIDE SEQUENCE</scope>
</reference>
<dbReference type="Proteomes" id="UP001296104">
    <property type="component" value="Unassembled WGS sequence"/>
</dbReference>
<dbReference type="InterPro" id="IPR001810">
    <property type="entry name" value="F-box_dom"/>
</dbReference>
<dbReference type="EMBL" id="CAVMBE010000012">
    <property type="protein sequence ID" value="CAK3914677.1"/>
    <property type="molecule type" value="Genomic_DNA"/>
</dbReference>
<comment type="caution">
    <text evidence="2">The sequence shown here is derived from an EMBL/GenBank/DDBJ whole genome shotgun (WGS) entry which is preliminary data.</text>
</comment>
<evidence type="ECO:0000313" key="3">
    <source>
        <dbReference type="Proteomes" id="UP001296104"/>
    </source>
</evidence>
<dbReference type="AlphaFoldDB" id="A0AAI8YVC2"/>
<protein>
    <recommendedName>
        <fullName evidence="1">F-box domain-containing protein</fullName>
    </recommendedName>
</protein>
<evidence type="ECO:0000313" key="2">
    <source>
        <dbReference type="EMBL" id="CAK3914677.1"/>
    </source>
</evidence>
<sequence>MGLRFLDLPSELLIAITERADLKDALNIRLTSRTLAKVNDFLLKDRQERLYLHPRSLAWAIDFCHNEGADKWRDQVKEIVIIGQSTPDMRTRDMGPGLGVHGMLDFKLDFHVWDQWPPDPNVVSDGKRVVRQRDVVYQDLIDSEFHSFSENYATLLRGLANLPMVNTIRYAGSTREFGPGFCGATDESVYGRAMERQHWQACFGNEGQPKMHWALRTVWWSDAHVFTGILSSKLLQERVRTVDIRQPFPAVRRYNQGDITGAPTITQEALYVPNLGPCIKELSFVVPGGDGWVAWLMHLAKNMRALEDLRIQFASSLAKNALRPVHGHETLPRETMWEEDSTQHPRRFLVLFGKVLDRSKPRLRRVTIRPVTSAILSCDPKGLFALLDGSKSSLRQIVIENIIFFPETIVYPAAEDVRDGLRHALKFLRDEVQLDSMVYRVNMSQNLMRREEMPLPGLDAFAVDHPDGSNAEDRLDVEIRSVVEELAGCKMRRDGLVLEISLIRR</sequence>
<name>A0AAI8YVC2_9PEZI</name>
<accession>A0AAI8YVC2</accession>
<keyword evidence="3" id="KW-1185">Reference proteome</keyword>
<evidence type="ECO:0000259" key="1">
    <source>
        <dbReference type="PROSITE" id="PS50181"/>
    </source>
</evidence>
<dbReference type="PROSITE" id="PS50181">
    <property type="entry name" value="FBOX"/>
    <property type="match status" value="1"/>
</dbReference>
<organism evidence="2 3">
    <name type="scientific">Lecanosticta acicola</name>
    <dbReference type="NCBI Taxonomy" id="111012"/>
    <lineage>
        <taxon>Eukaryota</taxon>
        <taxon>Fungi</taxon>
        <taxon>Dikarya</taxon>
        <taxon>Ascomycota</taxon>
        <taxon>Pezizomycotina</taxon>
        <taxon>Dothideomycetes</taxon>
        <taxon>Dothideomycetidae</taxon>
        <taxon>Mycosphaerellales</taxon>
        <taxon>Mycosphaerellaceae</taxon>
        <taxon>Lecanosticta</taxon>
    </lineage>
</organism>
<feature type="domain" description="F-box" evidence="1">
    <location>
        <begin position="2"/>
        <end position="46"/>
    </location>
</feature>
<proteinExistence type="predicted"/>
<gene>
    <name evidence="2" type="ORF">LECACI_7A002671</name>
</gene>